<feature type="coiled-coil region" evidence="12">
    <location>
        <begin position="22"/>
        <end position="49"/>
    </location>
</feature>
<dbReference type="AlphaFoldDB" id="A0A8J4LR89"/>
<evidence type="ECO:0000256" key="5">
    <source>
        <dbReference type="ARBA" id="ARBA00022826"/>
    </source>
</evidence>
<dbReference type="GO" id="GO:0005249">
    <property type="term" value="F:voltage-gated potassium channel activity"/>
    <property type="evidence" value="ECO:0007669"/>
    <property type="project" value="InterPro"/>
</dbReference>
<gene>
    <name evidence="16" type="ORF">Vretimale_10404</name>
</gene>
<comment type="caution">
    <text evidence="16">The sequence shown here is derived from an EMBL/GenBank/DDBJ whole genome shotgun (WGS) entry which is preliminary data.</text>
</comment>
<keyword evidence="6" id="KW-0851">Voltage-gated channel</keyword>
<dbReference type="Pfam" id="PF00520">
    <property type="entry name" value="Ion_trans"/>
    <property type="match status" value="1"/>
</dbReference>
<dbReference type="PANTHER" id="PTHR10217:SF435">
    <property type="entry name" value="POTASSIUM VOLTAGE-GATED CHANNEL PROTEIN EAG"/>
    <property type="match status" value="1"/>
</dbReference>
<organism evidence="16 17">
    <name type="scientific">Volvox reticuliferus</name>
    <dbReference type="NCBI Taxonomy" id="1737510"/>
    <lineage>
        <taxon>Eukaryota</taxon>
        <taxon>Viridiplantae</taxon>
        <taxon>Chlorophyta</taxon>
        <taxon>core chlorophytes</taxon>
        <taxon>Chlorophyceae</taxon>
        <taxon>CS clade</taxon>
        <taxon>Chlamydomonadales</taxon>
        <taxon>Volvocaceae</taxon>
        <taxon>Volvox</taxon>
    </lineage>
</organism>
<feature type="compositionally biased region" description="Low complexity" evidence="13">
    <location>
        <begin position="307"/>
        <end position="316"/>
    </location>
</feature>
<feature type="transmembrane region" description="Helical" evidence="14">
    <location>
        <begin position="832"/>
        <end position="858"/>
    </location>
</feature>
<keyword evidence="5" id="KW-0631">Potassium channel</keyword>
<sequence length="1228" mass="131859">MERGSPGRRDAFLQRHEGDSPVISMKRLMQQLHEELNALRQQQDALLTQFVDMRRQDEEDRRWVKERLETLDRKFQEATASASSLTASAAAAASSANAAAMAVAATTNRAPGLAANSSGSLLKTSSFEFARNLRFAKEGSTGGFGSISLTPGAVAGSSPLGSLEARNCNHGGSESEGDGLAVSLESPRRRFQKPSSSSDEMDGGAPHAGVGGRTVARAQSRRTYMTEALDGSGELPVRQEGRLAALEEKGAHEADGKQVSAFAAATAQAQAVGDFISTGQVDGSNAAGRAEKALRRRGEAVLQRPGSFPSAAPSSSLQEAMPSLTTIPDSLMSMDSNAMAGDGVAGGAGAGAAASGFQNLSTISYGSSLPHSVSMGHSQGRSHHHHYHHYHHSHSHGHGHHHSSSLGGGSSRALFPLGRNSQHGLPGPFGGVAMLFPSLRHGTSADDLPVGTAVAQPLSPTRSPRRLVASGSSTPYAGVTGGGGAAPSVGAQQTIGLDVARMSISAGGAAAGGTAPSLVRDSSHSATASDPETERVDAASTRHFKGISPRLVEIYRQRAEQSHWSLQRDSVQLMREAGRRGSTDTMQRPTGPFRPGAAAAGSGSGIGSSMSRMSLLRGSSKAHDGSAGAGGGGGGGTDDASGWVLLDPSYDHPPMIGDDEEYFKPMSLLDRLKLYSVGLIRPEGRTKWDLFILVLLVWVLFASPVIICFGLAGDAFHGDWVGIVELCVDGAFAFDIYLNFRTAYYDSKGYLVTERWRIARHYLKTWFLLDLVCVIPYDIITAGTMGFLSMLKLLRVVRVGKVIRMIRMYRLLRVIRLPRILERMEMFIDRGVLQVMAFVLSVCLLAHLSACIFFYMAYLDGLGPQTWVAAYGVQEADLATKYLTALYWAFTTTATVGYGDITPKTDKEKIIAIFVMCLGVSLVGYVTSSITNIMAIKNAQQTNIAAKKQLVMDVLKTRSVPSEVSRRVYSYFDYVSSKMIKREEAGLLAELPFKLRARLLTSFFSDTLSRIPGIYRLPPHVLIELVSQLKPHYFVEGDIVAIQGDYVDALYIVSEGLLEVRTYMFPADVEPWRIFEAVHKDELRYMPYSAEGRLKPRYFFGQAGVLHGGVWPATVIARNCCELYSLDREGLEHMLAVQPELRNMLGVPQTPVPASVAHATFVSGPGANALLPPADRAVLLADFPLMDPAPQRGLMQSMLRSMGHMITGGLARASAAHYPNMPGSPSAR</sequence>
<dbReference type="PRINTS" id="PR01463">
    <property type="entry name" value="EAGCHANLFMLY"/>
</dbReference>
<dbReference type="PANTHER" id="PTHR10217">
    <property type="entry name" value="VOLTAGE AND LIGAND GATED POTASSIUM CHANNEL"/>
    <property type="match status" value="1"/>
</dbReference>
<keyword evidence="9" id="KW-0406">Ion transport</keyword>
<dbReference type="GO" id="GO:0005886">
    <property type="term" value="C:plasma membrane"/>
    <property type="evidence" value="ECO:0007669"/>
    <property type="project" value="TreeGrafter"/>
</dbReference>
<evidence type="ECO:0000313" key="17">
    <source>
        <dbReference type="Proteomes" id="UP000722791"/>
    </source>
</evidence>
<feature type="compositionally biased region" description="Low complexity" evidence="13">
    <location>
        <begin position="596"/>
        <end position="609"/>
    </location>
</feature>
<feature type="transmembrane region" description="Helical" evidence="14">
    <location>
        <begin position="910"/>
        <end position="928"/>
    </location>
</feature>
<evidence type="ECO:0000256" key="7">
    <source>
        <dbReference type="ARBA" id="ARBA00022958"/>
    </source>
</evidence>
<dbReference type="InterPro" id="IPR005821">
    <property type="entry name" value="Ion_trans_dom"/>
</dbReference>
<dbReference type="FunFam" id="1.10.287.70:FF:000123">
    <property type="entry name" value="Potassium channel KAT3"/>
    <property type="match status" value="1"/>
</dbReference>
<evidence type="ECO:0000256" key="4">
    <source>
        <dbReference type="ARBA" id="ARBA00022692"/>
    </source>
</evidence>
<evidence type="ECO:0000256" key="2">
    <source>
        <dbReference type="ARBA" id="ARBA00022448"/>
    </source>
</evidence>
<feature type="region of interest" description="Disordered" evidence="13">
    <location>
        <begin position="617"/>
        <end position="636"/>
    </location>
</feature>
<evidence type="ECO:0000256" key="14">
    <source>
        <dbReference type="SAM" id="Phobius"/>
    </source>
</evidence>
<evidence type="ECO:0000256" key="3">
    <source>
        <dbReference type="ARBA" id="ARBA00022538"/>
    </source>
</evidence>
<feature type="transmembrane region" description="Helical" evidence="14">
    <location>
        <begin position="878"/>
        <end position="898"/>
    </location>
</feature>
<feature type="region of interest" description="Disordered" evidence="13">
    <location>
        <begin position="577"/>
        <end position="609"/>
    </location>
</feature>
<dbReference type="GO" id="GO:0034702">
    <property type="term" value="C:monoatomic ion channel complex"/>
    <property type="evidence" value="ECO:0007669"/>
    <property type="project" value="UniProtKB-KW"/>
</dbReference>
<reference evidence="16" key="1">
    <citation type="journal article" date="2021" name="Proc. Natl. Acad. Sci. U.S.A.">
        <title>Three genomes in the algal genus Volvox reveal the fate of a haploid sex-determining region after a transition to homothallism.</title>
        <authorList>
            <person name="Yamamoto K."/>
            <person name="Hamaji T."/>
            <person name="Kawai-Toyooka H."/>
            <person name="Matsuzaki R."/>
            <person name="Takahashi F."/>
            <person name="Nishimura Y."/>
            <person name="Kawachi M."/>
            <person name="Noguchi H."/>
            <person name="Minakuchi Y."/>
            <person name="Umen J.G."/>
            <person name="Toyoda A."/>
            <person name="Nozaki H."/>
        </authorList>
    </citation>
    <scope>NUCLEOTIDE SEQUENCE</scope>
    <source>
        <strain evidence="16">NIES-3785</strain>
    </source>
</reference>
<protein>
    <recommendedName>
        <fullName evidence="15">Cyclic nucleotide-binding domain-containing protein</fullName>
    </recommendedName>
</protein>
<keyword evidence="7" id="KW-0630">Potassium</keyword>
<evidence type="ECO:0000259" key="15">
    <source>
        <dbReference type="PROSITE" id="PS50042"/>
    </source>
</evidence>
<evidence type="ECO:0000256" key="12">
    <source>
        <dbReference type="SAM" id="Coils"/>
    </source>
</evidence>
<dbReference type="InterPro" id="IPR003938">
    <property type="entry name" value="K_chnl_volt-dep_EAG/ELK/ERG"/>
</dbReference>
<feature type="non-terminal residue" evidence="16">
    <location>
        <position position="1"/>
    </location>
</feature>
<feature type="transmembrane region" description="Helical" evidence="14">
    <location>
        <begin position="766"/>
        <end position="788"/>
    </location>
</feature>
<evidence type="ECO:0000256" key="13">
    <source>
        <dbReference type="SAM" id="MobiDB-lite"/>
    </source>
</evidence>
<dbReference type="EMBL" id="BNCQ01000020">
    <property type="protein sequence ID" value="GIM05994.1"/>
    <property type="molecule type" value="Genomic_DNA"/>
</dbReference>
<dbReference type="InterPro" id="IPR050818">
    <property type="entry name" value="KCNH_animal-type"/>
</dbReference>
<dbReference type="Gene3D" id="1.10.287.630">
    <property type="entry name" value="Helix hairpin bin"/>
    <property type="match status" value="1"/>
</dbReference>
<feature type="region of interest" description="Disordered" evidence="13">
    <location>
        <begin position="508"/>
        <end position="541"/>
    </location>
</feature>
<evidence type="ECO:0000256" key="9">
    <source>
        <dbReference type="ARBA" id="ARBA00023065"/>
    </source>
</evidence>
<feature type="compositionally biased region" description="Gly residues" evidence="13">
    <location>
        <begin position="627"/>
        <end position="636"/>
    </location>
</feature>
<feature type="region of interest" description="Disordered" evidence="13">
    <location>
        <begin position="371"/>
        <end position="421"/>
    </location>
</feature>
<dbReference type="SUPFAM" id="SSF81324">
    <property type="entry name" value="Voltage-gated potassium channels"/>
    <property type="match status" value="1"/>
</dbReference>
<dbReference type="InterPro" id="IPR000595">
    <property type="entry name" value="cNMP-bd_dom"/>
</dbReference>
<feature type="region of interest" description="Disordered" evidence="13">
    <location>
        <begin position="298"/>
        <end position="319"/>
    </location>
</feature>
<dbReference type="Proteomes" id="UP000722791">
    <property type="component" value="Unassembled WGS sequence"/>
</dbReference>
<dbReference type="CDD" id="cd00038">
    <property type="entry name" value="CAP_ED"/>
    <property type="match status" value="1"/>
</dbReference>
<name>A0A8J4LR89_9CHLO</name>
<evidence type="ECO:0000256" key="6">
    <source>
        <dbReference type="ARBA" id="ARBA00022882"/>
    </source>
</evidence>
<dbReference type="Gene3D" id="2.60.120.10">
    <property type="entry name" value="Jelly Rolls"/>
    <property type="match status" value="1"/>
</dbReference>
<keyword evidence="11" id="KW-0407">Ion channel</keyword>
<feature type="domain" description="Cyclic nucleotide-binding" evidence="15">
    <location>
        <begin position="1013"/>
        <end position="1135"/>
    </location>
</feature>
<dbReference type="PROSITE" id="PS50042">
    <property type="entry name" value="CNMP_BINDING_3"/>
    <property type="match status" value="1"/>
</dbReference>
<feature type="region of interest" description="Disordered" evidence="13">
    <location>
        <begin position="164"/>
        <end position="219"/>
    </location>
</feature>
<keyword evidence="3" id="KW-0633">Potassium transport</keyword>
<feature type="region of interest" description="Disordered" evidence="13">
    <location>
        <begin position="454"/>
        <end position="474"/>
    </location>
</feature>
<feature type="transmembrane region" description="Helical" evidence="14">
    <location>
        <begin position="690"/>
        <end position="712"/>
    </location>
</feature>
<evidence type="ECO:0000256" key="1">
    <source>
        <dbReference type="ARBA" id="ARBA00004141"/>
    </source>
</evidence>
<dbReference type="SUPFAM" id="SSF51206">
    <property type="entry name" value="cAMP-binding domain-like"/>
    <property type="match status" value="1"/>
</dbReference>
<evidence type="ECO:0000256" key="10">
    <source>
        <dbReference type="ARBA" id="ARBA00023136"/>
    </source>
</evidence>
<comment type="subcellular location">
    <subcellularLocation>
        <location evidence="1">Membrane</location>
        <topology evidence="1">Multi-pass membrane protein</topology>
    </subcellularLocation>
</comment>
<dbReference type="InterPro" id="IPR018490">
    <property type="entry name" value="cNMP-bd_dom_sf"/>
</dbReference>
<keyword evidence="10 14" id="KW-0472">Membrane</keyword>
<evidence type="ECO:0000256" key="8">
    <source>
        <dbReference type="ARBA" id="ARBA00022989"/>
    </source>
</evidence>
<feature type="compositionally biased region" description="Basic residues" evidence="13">
    <location>
        <begin position="380"/>
        <end position="403"/>
    </location>
</feature>
<dbReference type="GO" id="GO:0042391">
    <property type="term" value="P:regulation of membrane potential"/>
    <property type="evidence" value="ECO:0007669"/>
    <property type="project" value="TreeGrafter"/>
</dbReference>
<evidence type="ECO:0000313" key="16">
    <source>
        <dbReference type="EMBL" id="GIM05994.1"/>
    </source>
</evidence>
<dbReference type="Gene3D" id="1.10.287.70">
    <property type="match status" value="1"/>
</dbReference>
<dbReference type="InterPro" id="IPR014710">
    <property type="entry name" value="RmlC-like_jellyroll"/>
</dbReference>
<keyword evidence="4 14" id="KW-0812">Transmembrane</keyword>
<keyword evidence="2" id="KW-0813">Transport</keyword>
<accession>A0A8J4LR89</accession>
<evidence type="ECO:0000256" key="11">
    <source>
        <dbReference type="ARBA" id="ARBA00023303"/>
    </source>
</evidence>
<keyword evidence="8 14" id="KW-1133">Transmembrane helix</keyword>
<proteinExistence type="predicted"/>
<dbReference type="SMART" id="SM00100">
    <property type="entry name" value="cNMP"/>
    <property type="match status" value="1"/>
</dbReference>
<keyword evidence="12" id="KW-0175">Coiled coil</keyword>